<evidence type="ECO:0000259" key="10">
    <source>
        <dbReference type="PROSITE" id="PS50011"/>
    </source>
</evidence>
<evidence type="ECO:0000256" key="5">
    <source>
        <dbReference type="ARBA" id="ARBA00022840"/>
    </source>
</evidence>
<keyword evidence="4" id="KW-0418">Kinase</keyword>
<feature type="active site" description="Proton acceptor" evidence="6">
    <location>
        <position position="247"/>
    </location>
</feature>
<reference evidence="11 12" key="1">
    <citation type="journal article" date="2013" name="BMC Genomics">
        <title>Reconstruction of the lipid metabolism for the microalga Monoraphidium neglectum from its genome sequence reveals characteristics suitable for biofuel production.</title>
        <authorList>
            <person name="Bogen C."/>
            <person name="Al-Dilaimi A."/>
            <person name="Albersmeier A."/>
            <person name="Wichmann J."/>
            <person name="Grundmann M."/>
            <person name="Rupp O."/>
            <person name="Lauersen K.J."/>
            <person name="Blifernez-Klassen O."/>
            <person name="Kalinowski J."/>
            <person name="Goesmann A."/>
            <person name="Mussgnug J.H."/>
            <person name="Kruse O."/>
        </authorList>
    </citation>
    <scope>NUCLEOTIDE SEQUENCE [LARGE SCALE GENOMIC DNA]</scope>
    <source>
        <strain evidence="11 12">SAG 48.87</strain>
    </source>
</reference>
<feature type="binding site" evidence="7">
    <location>
        <position position="156"/>
    </location>
    <ligand>
        <name>ATP</name>
        <dbReference type="ChEBI" id="CHEBI:30616"/>
    </ligand>
</feature>
<feature type="binding site" evidence="7">
    <location>
        <position position="137"/>
    </location>
    <ligand>
        <name>ATP</name>
        <dbReference type="ChEBI" id="CHEBI:30616"/>
    </ligand>
</feature>
<evidence type="ECO:0000256" key="3">
    <source>
        <dbReference type="ARBA" id="ARBA00022741"/>
    </source>
</evidence>
<dbReference type="InterPro" id="IPR011009">
    <property type="entry name" value="Kinase-like_dom_sf"/>
</dbReference>
<feature type="region of interest" description="Disordered" evidence="9">
    <location>
        <begin position="82"/>
        <end position="118"/>
    </location>
</feature>
<sequence length="592" mass="60492">MGLFNLLRREGARNVKATAGPAAAAAARLENGGASSDARASFASTASSDAIIEPPRASFGASALARHVSFAPAAARRGAIDVSGPVSAEDGAGPPSADRGRLPPVPPPVIERRRSSGTASVDLDGSFADAVLMHRGRNALIYRAREREGRRPVVLKAYDPRRGAALEREVRLLREAGPHPGLVRLEAVVQASGATHLVLEACGGGTLIEAIANNGGRLPERVAARRIVGPLLRTLAHLHSRGIVHRDIKPEHILLAADGLRVADFSTAAYLPWKQAKLTQDAERNAAAATPPAAGGDGAAARPRRASAGQALRCELLNHRLSTMAVEYMAPEVLSKPTAAEVFHLVLSCGMSEEELPVYDEKADIWSVGALLFEALTGFQPFLADGAAEMAAVVAARLEERDPDTGLPGFLARQPALSADAKDFLARCLEPRPEARPCAGDLLQHTWIARRRSANEERLGPGGLRSGRESDCGEQGAVAGGGGGGARPGLHMHDLLADAFGGPGAAGGADGGAGHGRRPGAAGRDGGAGGAGAGGGAGGGGVFGALHRSASVADAAGPFLTTRSHTGRLEGALPGRRAAAAAALAGADDDSD</sequence>
<feature type="compositionally biased region" description="Gly residues" evidence="9">
    <location>
        <begin position="523"/>
        <end position="534"/>
    </location>
</feature>
<feature type="region of interest" description="Disordered" evidence="9">
    <location>
        <begin position="457"/>
        <end position="486"/>
    </location>
</feature>
<evidence type="ECO:0000256" key="4">
    <source>
        <dbReference type="ARBA" id="ARBA00022777"/>
    </source>
</evidence>
<dbReference type="Gene3D" id="1.10.510.10">
    <property type="entry name" value="Transferase(Phosphotransferase) domain 1"/>
    <property type="match status" value="1"/>
</dbReference>
<dbReference type="GeneID" id="25740654"/>
<dbReference type="SUPFAM" id="SSF56112">
    <property type="entry name" value="Protein kinase-like (PK-like)"/>
    <property type="match status" value="1"/>
</dbReference>
<dbReference type="OrthoDB" id="541276at2759"/>
<evidence type="ECO:0000256" key="2">
    <source>
        <dbReference type="ARBA" id="ARBA00022679"/>
    </source>
</evidence>
<evidence type="ECO:0000256" key="6">
    <source>
        <dbReference type="PIRSR" id="PIRSR630616-1"/>
    </source>
</evidence>
<keyword evidence="1" id="KW-0723">Serine/threonine-protein kinase</keyword>
<dbReference type="Pfam" id="PF00069">
    <property type="entry name" value="Pkinase"/>
    <property type="match status" value="2"/>
</dbReference>
<feature type="region of interest" description="Disordered" evidence="9">
    <location>
        <begin position="506"/>
        <end position="534"/>
    </location>
</feature>
<dbReference type="InterPro" id="IPR000719">
    <property type="entry name" value="Prot_kinase_dom"/>
</dbReference>
<evidence type="ECO:0000256" key="8">
    <source>
        <dbReference type="PIRSR" id="PIRSR630616-3"/>
    </source>
</evidence>
<organism evidence="11 12">
    <name type="scientific">Monoraphidium neglectum</name>
    <dbReference type="NCBI Taxonomy" id="145388"/>
    <lineage>
        <taxon>Eukaryota</taxon>
        <taxon>Viridiplantae</taxon>
        <taxon>Chlorophyta</taxon>
        <taxon>core chlorophytes</taxon>
        <taxon>Chlorophyceae</taxon>
        <taxon>CS clade</taxon>
        <taxon>Sphaeropleales</taxon>
        <taxon>Selenastraceae</taxon>
        <taxon>Monoraphidium</taxon>
    </lineage>
</organism>
<feature type="binding site" evidence="7">
    <location>
        <position position="264"/>
    </location>
    <ligand>
        <name>ATP</name>
        <dbReference type="ChEBI" id="CHEBI:30616"/>
    </ligand>
</feature>
<evidence type="ECO:0000256" key="9">
    <source>
        <dbReference type="SAM" id="MobiDB-lite"/>
    </source>
</evidence>
<keyword evidence="3 7" id="KW-0547">Nucleotide-binding</keyword>
<protein>
    <recommendedName>
        <fullName evidence="10">Protein kinase domain-containing protein</fullName>
    </recommendedName>
</protein>
<dbReference type="InterPro" id="IPR030616">
    <property type="entry name" value="Aur-like"/>
</dbReference>
<evidence type="ECO:0000313" key="11">
    <source>
        <dbReference type="EMBL" id="KIZ00183.1"/>
    </source>
</evidence>
<keyword evidence="12" id="KW-1185">Reference proteome</keyword>
<evidence type="ECO:0000256" key="1">
    <source>
        <dbReference type="ARBA" id="ARBA00022527"/>
    </source>
</evidence>
<proteinExistence type="predicted"/>
<evidence type="ECO:0000313" key="12">
    <source>
        <dbReference type="Proteomes" id="UP000054498"/>
    </source>
</evidence>
<dbReference type="PANTHER" id="PTHR24350">
    <property type="entry name" value="SERINE/THREONINE-PROTEIN KINASE IAL-RELATED"/>
    <property type="match status" value="1"/>
</dbReference>
<dbReference type="RefSeq" id="XP_013899202.1">
    <property type="nucleotide sequence ID" value="XM_014043748.1"/>
</dbReference>
<keyword evidence="5 7" id="KW-0067">ATP-binding</keyword>
<feature type="domain" description="Protein kinase" evidence="10">
    <location>
        <begin position="127"/>
        <end position="448"/>
    </location>
</feature>
<dbReference type="PROSITE" id="PS50011">
    <property type="entry name" value="PROTEIN_KINASE_DOM"/>
    <property type="match status" value="1"/>
</dbReference>
<dbReference type="GO" id="GO:0004674">
    <property type="term" value="F:protein serine/threonine kinase activity"/>
    <property type="evidence" value="ECO:0007669"/>
    <property type="project" value="UniProtKB-KW"/>
</dbReference>
<dbReference type="AlphaFoldDB" id="A0A0D2JLW0"/>
<accession>A0A0D2JLW0</accession>
<dbReference type="STRING" id="145388.A0A0D2JLW0"/>
<dbReference type="Proteomes" id="UP000054498">
    <property type="component" value="Unassembled WGS sequence"/>
</dbReference>
<name>A0A0D2JLW0_9CHLO</name>
<dbReference type="KEGG" id="mng:MNEG_7778"/>
<gene>
    <name evidence="11" type="ORF">MNEG_7778</name>
</gene>
<feature type="region of interest" description="Disordered" evidence="9">
    <location>
        <begin position="282"/>
        <end position="302"/>
    </location>
</feature>
<dbReference type="Gene3D" id="3.30.200.20">
    <property type="entry name" value="Phosphorylase Kinase, domain 1"/>
    <property type="match status" value="1"/>
</dbReference>
<feature type="compositionally biased region" description="Low complexity" evidence="9">
    <location>
        <begin position="285"/>
        <end position="294"/>
    </location>
</feature>
<feature type="cross-link" description="Glycyl lysine isopeptide (Lys-Gly) (interchain with G-Cter in SUMO2)" evidence="8">
    <location>
        <position position="249"/>
    </location>
</feature>
<dbReference type="GO" id="GO:0005524">
    <property type="term" value="F:ATP binding"/>
    <property type="evidence" value="ECO:0007669"/>
    <property type="project" value="UniProtKB-KW"/>
</dbReference>
<dbReference type="EMBL" id="KK101631">
    <property type="protein sequence ID" value="KIZ00183.1"/>
    <property type="molecule type" value="Genomic_DNA"/>
</dbReference>
<evidence type="ECO:0000256" key="7">
    <source>
        <dbReference type="PIRSR" id="PIRSR630616-2"/>
    </source>
</evidence>
<keyword evidence="2" id="KW-0808">Transferase</keyword>